<feature type="domain" description="NAD-dependent epimerase/dehydratase" evidence="1">
    <location>
        <begin position="2"/>
        <end position="156"/>
    </location>
</feature>
<dbReference type="AlphaFoldDB" id="S9QCU3"/>
<organism evidence="2 3">
    <name type="scientific">Litoreibacter arenae DSM 19593</name>
    <dbReference type="NCBI Taxonomy" id="1123360"/>
    <lineage>
        <taxon>Bacteria</taxon>
        <taxon>Pseudomonadati</taxon>
        <taxon>Pseudomonadota</taxon>
        <taxon>Alphaproteobacteria</taxon>
        <taxon>Rhodobacterales</taxon>
        <taxon>Roseobacteraceae</taxon>
        <taxon>Litoreibacter</taxon>
    </lineage>
</organism>
<dbReference type="SUPFAM" id="SSF51735">
    <property type="entry name" value="NAD(P)-binding Rossmann-fold domains"/>
    <property type="match status" value="1"/>
</dbReference>
<evidence type="ECO:0000313" key="3">
    <source>
        <dbReference type="Proteomes" id="UP000015351"/>
    </source>
</evidence>
<dbReference type="InterPro" id="IPR036291">
    <property type="entry name" value="NAD(P)-bd_dom_sf"/>
</dbReference>
<dbReference type="RefSeq" id="WP_021102833.1">
    <property type="nucleotide sequence ID" value="NZ_KE557314.1"/>
</dbReference>
<dbReference type="Pfam" id="PF01370">
    <property type="entry name" value="Epimerase"/>
    <property type="match status" value="1"/>
</dbReference>
<comment type="caution">
    <text evidence="2">The sequence shown here is derived from an EMBL/GenBank/DDBJ whole genome shotgun (WGS) entry which is preliminary data.</text>
</comment>
<dbReference type="HOGENOM" id="CLU_068248_0_0_5"/>
<dbReference type="Proteomes" id="UP000015351">
    <property type="component" value="Unassembled WGS sequence"/>
</dbReference>
<evidence type="ECO:0000259" key="1">
    <source>
        <dbReference type="Pfam" id="PF01370"/>
    </source>
</evidence>
<proteinExistence type="predicted"/>
<keyword evidence="3" id="KW-1185">Reference proteome</keyword>
<accession>S9QCU3</accession>
<name>S9QCU3_9RHOB</name>
<dbReference type="InterPro" id="IPR001509">
    <property type="entry name" value="Epimerase_deHydtase"/>
</dbReference>
<dbReference type="Gene3D" id="3.40.50.720">
    <property type="entry name" value="NAD(P)-binding Rossmann-like Domain"/>
    <property type="match status" value="1"/>
</dbReference>
<reference evidence="3" key="1">
    <citation type="journal article" date="2013" name="Stand. Genomic Sci.">
        <title>Genome sequence of the Litoreibacter arenae type strain (DSM 19593(T)), a member of the Roseobacter clade isolated from sea sand.</title>
        <authorList>
            <person name="Riedel T."/>
            <person name="Fiebig A."/>
            <person name="Petersen J."/>
            <person name="Gronow S."/>
            <person name="Kyrpides N.C."/>
            <person name="Goker M."/>
            <person name="Klenk H.P."/>
        </authorList>
    </citation>
    <scope>NUCLEOTIDE SEQUENCE [LARGE SCALE GENOMIC DNA]</scope>
    <source>
        <strain evidence="3">DSM 19593</strain>
    </source>
</reference>
<protein>
    <submittedName>
        <fullName evidence="2">NAD-dependent epimerase/dehydratase</fullName>
    </submittedName>
</protein>
<dbReference type="EMBL" id="AONI01000015">
    <property type="protein sequence ID" value="EPX77762.1"/>
    <property type="molecule type" value="Genomic_DNA"/>
</dbReference>
<sequence>MGASGRVGSLLLQHWRSAPPIIPLRTQSRGERFDLKWSPIIDGPDPLCRFADRQGGLSGIIALSGATPSTRGNLSETALLADAVLSAAVKAGVPRVLFTSSSAVYALGENLSESDEPAPTSDYGQAKVDMESVVAQSAGTTLDACCLRIGNVAGADALLGRKSNTPVLLDRFPDGHGPRRSYIGPIQLAKVLERLMLHPARLPLVLNVAAEPPVRMSDLLQAAGLPWEWVPAPEERLKTQSITLDCTGLAKITGKASLAASPASMIAELRKLGALA</sequence>
<dbReference type="STRING" id="1123360.thalar_03488"/>
<dbReference type="eggNOG" id="COG0451">
    <property type="taxonomic scope" value="Bacteria"/>
</dbReference>
<evidence type="ECO:0000313" key="2">
    <source>
        <dbReference type="EMBL" id="EPX77762.1"/>
    </source>
</evidence>
<dbReference type="OrthoDB" id="7687386at2"/>
<gene>
    <name evidence="2" type="ORF">thalar_03488</name>
</gene>